<protein>
    <submittedName>
        <fullName evidence="6">D-alanine--D-alanine ligase</fullName>
    </submittedName>
</protein>
<evidence type="ECO:0000259" key="4">
    <source>
        <dbReference type="PROSITE" id="PS50975"/>
    </source>
</evidence>
<proteinExistence type="inferred from homology"/>
<organism evidence="6 8">
    <name type="scientific">Halarcobacter bivalviorum</name>
    <dbReference type="NCBI Taxonomy" id="663364"/>
    <lineage>
        <taxon>Bacteria</taxon>
        <taxon>Pseudomonadati</taxon>
        <taxon>Campylobacterota</taxon>
        <taxon>Epsilonproteobacteria</taxon>
        <taxon>Campylobacterales</taxon>
        <taxon>Arcobacteraceae</taxon>
        <taxon>Halarcobacter</taxon>
    </lineage>
</organism>
<dbReference type="KEGG" id="hbv:ABIV_0962"/>
<evidence type="ECO:0000313" key="6">
    <source>
        <dbReference type="EMBL" id="RXK11086.1"/>
    </source>
</evidence>
<dbReference type="Proteomes" id="UP000253850">
    <property type="component" value="Chromosome"/>
</dbReference>
<evidence type="ECO:0000313" key="5">
    <source>
        <dbReference type="EMBL" id="AXH11969.1"/>
    </source>
</evidence>
<evidence type="ECO:0000256" key="2">
    <source>
        <dbReference type="ARBA" id="ARBA00022598"/>
    </source>
</evidence>
<dbReference type="SUPFAM" id="SSF56059">
    <property type="entry name" value="Glutathione synthetase ATP-binding domain-like"/>
    <property type="match status" value="1"/>
</dbReference>
<dbReference type="AlphaFoldDB" id="A0AAX2AC92"/>
<dbReference type="Gene3D" id="3.30.1490.20">
    <property type="entry name" value="ATP-grasp fold, A domain"/>
    <property type="match status" value="1"/>
</dbReference>
<name>A0AAX2AC92_9BACT</name>
<dbReference type="PANTHER" id="PTHR23132">
    <property type="entry name" value="D-ALANINE--D-ALANINE LIGASE"/>
    <property type="match status" value="1"/>
</dbReference>
<dbReference type="GO" id="GO:0005524">
    <property type="term" value="F:ATP binding"/>
    <property type="evidence" value="ECO:0007669"/>
    <property type="project" value="UniProtKB-UniRule"/>
</dbReference>
<dbReference type="PROSITE" id="PS50975">
    <property type="entry name" value="ATP_GRASP"/>
    <property type="match status" value="1"/>
</dbReference>
<evidence type="ECO:0000256" key="1">
    <source>
        <dbReference type="ARBA" id="ARBA00010871"/>
    </source>
</evidence>
<keyword evidence="3" id="KW-0067">ATP-binding</keyword>
<reference evidence="6 8" key="1">
    <citation type="submission" date="2017-10" db="EMBL/GenBank/DDBJ databases">
        <title>Genomics of the genus Arcobacter.</title>
        <authorList>
            <person name="Perez-Cataluna A."/>
            <person name="Figueras M.J."/>
        </authorList>
    </citation>
    <scope>NUCLEOTIDE SEQUENCE [LARGE SCALE GENOMIC DNA]</scope>
    <source>
        <strain evidence="6 8">CECT 7835</strain>
    </source>
</reference>
<dbReference type="InterPro" id="IPR013815">
    <property type="entry name" value="ATP_grasp_subdomain_1"/>
</dbReference>
<gene>
    <name evidence="5" type="ORF">ABIV_0962</name>
    <name evidence="6" type="ORF">CRV05_01585</name>
</gene>
<accession>A0AAX2AC92</accession>
<dbReference type="Pfam" id="PF07478">
    <property type="entry name" value="Dala_Dala_lig_C"/>
    <property type="match status" value="1"/>
</dbReference>
<dbReference type="Proteomes" id="UP000289193">
    <property type="component" value="Unassembled WGS sequence"/>
</dbReference>
<dbReference type="EMBL" id="PDKM01000001">
    <property type="protein sequence ID" value="RXK11086.1"/>
    <property type="molecule type" value="Genomic_DNA"/>
</dbReference>
<evidence type="ECO:0000313" key="7">
    <source>
        <dbReference type="Proteomes" id="UP000253850"/>
    </source>
</evidence>
<sequence>MKIEIITTPNRHLKESGFGTEFACKSILKSLRLLKYNVRLSICEDKSDLEKILIRKPDLVILAVKYIPLINEPNIWLSDYFKKHNINYTGSNKETLKFDSNKILAKSYLKRKGIPTANFFTAIPKEYKENELPLKFPLFLKPMDAANGNGIDNESFVNTFKEYESKLLSLYTQFKEPVLVEEYLEGREFTVSIIKTKNNNLGIYAIEIIAPLSKNGLRILGKKVKKENSEILKPIAEYDLKQRVEKLAYDSFTNLGVRDFGRIDIKTDKEGKCFFLEANLVPGMTEGSSYFPKACELAKDISYTNVVELMIENAINRINTPFLALEKDFINTVPVNNIYLNKIL</sequence>
<evidence type="ECO:0000313" key="8">
    <source>
        <dbReference type="Proteomes" id="UP000289193"/>
    </source>
</evidence>
<dbReference type="PANTHER" id="PTHR23132:SF23">
    <property type="entry name" value="D-ALANINE--D-ALANINE LIGASE B"/>
    <property type="match status" value="1"/>
</dbReference>
<dbReference type="Gene3D" id="3.30.470.20">
    <property type="entry name" value="ATP-grasp fold, B domain"/>
    <property type="match status" value="1"/>
</dbReference>
<feature type="domain" description="ATP-grasp" evidence="4">
    <location>
        <begin position="106"/>
        <end position="312"/>
    </location>
</feature>
<dbReference type="EMBL" id="CP031217">
    <property type="protein sequence ID" value="AXH11969.1"/>
    <property type="molecule type" value="Genomic_DNA"/>
</dbReference>
<dbReference type="GO" id="GO:0046872">
    <property type="term" value="F:metal ion binding"/>
    <property type="evidence" value="ECO:0007669"/>
    <property type="project" value="InterPro"/>
</dbReference>
<reference evidence="5 7" key="2">
    <citation type="submission" date="2018-07" db="EMBL/GenBank/DDBJ databases">
        <title>Complete genome of the Arcobacter bivalviorum type strain LMG 26154.</title>
        <authorList>
            <person name="Miller W.G."/>
            <person name="Yee E."/>
            <person name="Bono J.L."/>
        </authorList>
    </citation>
    <scope>NUCLEOTIDE SEQUENCE [LARGE SCALE GENOMIC DNA]</scope>
    <source>
        <strain evidence="5 7">LMG 26154</strain>
    </source>
</reference>
<dbReference type="InterPro" id="IPR011761">
    <property type="entry name" value="ATP-grasp"/>
</dbReference>
<dbReference type="GO" id="GO:0008716">
    <property type="term" value="F:D-alanine-D-alanine ligase activity"/>
    <property type="evidence" value="ECO:0007669"/>
    <property type="project" value="InterPro"/>
</dbReference>
<dbReference type="RefSeq" id="WP_114838822.1">
    <property type="nucleotide sequence ID" value="NZ_CP031217.1"/>
</dbReference>
<evidence type="ECO:0000256" key="3">
    <source>
        <dbReference type="PROSITE-ProRule" id="PRU00409"/>
    </source>
</evidence>
<keyword evidence="2 6" id="KW-0436">Ligase</keyword>
<keyword evidence="3" id="KW-0547">Nucleotide-binding</keyword>
<comment type="similarity">
    <text evidence="1">Belongs to the D-alanine--D-alanine ligase family.</text>
</comment>
<keyword evidence="8" id="KW-1185">Reference proteome</keyword>
<dbReference type="InterPro" id="IPR011095">
    <property type="entry name" value="Dala_Dala_lig_C"/>
</dbReference>